<proteinExistence type="predicted"/>
<dbReference type="EMBL" id="JAMKPW020000041">
    <property type="protein sequence ID" value="KAK8196737.1"/>
    <property type="molecule type" value="Genomic_DNA"/>
</dbReference>
<sequence>MSDMDSSVNGDGKDAPQLQGPKRKVGDAGFNANGSRPGKSVKRRASKACQCCRARKVRCNVVEQTPCTNCRLDEVECIVSESKRKKKWTKIGDEHVDAVMPQHGDSTLQEIRASSPSSIAGFAVPQAPSYANNRRASEHVPHTLYQELNGNTFNDSPRQRAYSQPMPPPPAPSNLLADLTSIDPSSFLMPQMPTPAPPSYSLPPYIKALPSRIGPDEIMYLTAKGALTIPTPSLRNALIRSYTEFVYPYMPLLDIHEFIQAIDNNDSKTPISLLLFQAVMFASVASVGMKHLRSAGYLTRRDARRDFFQKTRLLYDFDIEQDRVALVQSLLLMTVWYETPDDQKDSHHWMGIAVSLSHTIGLHRNPERSNMDPKRKKLWKRIWWCTFMRDRLIALGMRRPTKIKDEDWDVPMLTLDDFDFATVLPTSCAVSQNSTLMQDTAKQRDLAVMCIEKAKLCMCISHVLSTQYSVLHNNHGVLSAEGSTRTTMMLVAKKNDPEVCGVGRCDEELRKWKEELPTEVQYKDTLPQDMHRGDRCIVLHRSLLHMIYYATSSALHRPQVLPSTAWPQRQTSSEILESSRKSVRHAATEITRIAQRLSELDLVRYFPTTGITVLLPAIIIHLLDIKAPDETTRRASLQGFCQCMQIMSKLRDIYAAADYSTAFLEAAIRKAEITLPVQKENNKEKVITSTAGLVDAGRRMQLIPNPAGRDASRLTPPPEQNAQSVGGNGQVLHHEDDLAKRLETFLASTPDSDDHDLNLLGSSNDPLSMGDFEPDFEALLDLDAAGEAFVVEDGAFATMQGEGGGFAMDMSWMKGVADEGGEVNGLNGLNDMTV</sequence>
<evidence type="ECO:0000313" key="2">
    <source>
        <dbReference type="Proteomes" id="UP001320706"/>
    </source>
</evidence>
<accession>A0ACC3S8C4</accession>
<name>A0ACC3S8C4_9PEZI</name>
<keyword evidence="2" id="KW-1185">Reference proteome</keyword>
<comment type="caution">
    <text evidence="1">The sequence shown here is derived from an EMBL/GenBank/DDBJ whole genome shotgun (WGS) entry which is preliminary data.</text>
</comment>
<gene>
    <name evidence="1" type="ORF">M8818_006904</name>
</gene>
<dbReference type="Proteomes" id="UP001320706">
    <property type="component" value="Unassembled WGS sequence"/>
</dbReference>
<protein>
    <submittedName>
        <fullName evidence="1">Uncharacterized protein</fullName>
    </submittedName>
</protein>
<organism evidence="1 2">
    <name type="scientific">Zalaria obscura</name>
    <dbReference type="NCBI Taxonomy" id="2024903"/>
    <lineage>
        <taxon>Eukaryota</taxon>
        <taxon>Fungi</taxon>
        <taxon>Dikarya</taxon>
        <taxon>Ascomycota</taxon>
        <taxon>Pezizomycotina</taxon>
        <taxon>Dothideomycetes</taxon>
        <taxon>Dothideomycetidae</taxon>
        <taxon>Dothideales</taxon>
        <taxon>Zalariaceae</taxon>
        <taxon>Zalaria</taxon>
    </lineage>
</organism>
<evidence type="ECO:0000313" key="1">
    <source>
        <dbReference type="EMBL" id="KAK8196737.1"/>
    </source>
</evidence>
<reference evidence="1" key="1">
    <citation type="submission" date="2024-02" db="EMBL/GenBank/DDBJ databases">
        <title>Metagenome Assembled Genome of Zalaria obscura JY119.</title>
        <authorList>
            <person name="Vighnesh L."/>
            <person name="Jagadeeshwari U."/>
            <person name="Venkata Ramana C."/>
            <person name="Sasikala C."/>
        </authorList>
    </citation>
    <scope>NUCLEOTIDE SEQUENCE</scope>
    <source>
        <strain evidence="1">JY119</strain>
    </source>
</reference>